<dbReference type="EMBL" id="JABEZW010000006">
    <property type="protein sequence ID" value="MBA0766783.1"/>
    <property type="molecule type" value="Genomic_DNA"/>
</dbReference>
<dbReference type="AlphaFoldDB" id="A0A7J9E191"/>
<accession>A0A7J9E191</accession>
<keyword evidence="2" id="KW-1185">Reference proteome</keyword>
<gene>
    <name evidence="1" type="ORF">Gotri_015790</name>
</gene>
<feature type="non-terminal residue" evidence="1">
    <location>
        <position position="1"/>
    </location>
</feature>
<protein>
    <submittedName>
        <fullName evidence="1">Uncharacterized protein</fullName>
    </submittedName>
</protein>
<organism evidence="1 2">
    <name type="scientific">Gossypium trilobum</name>
    <dbReference type="NCBI Taxonomy" id="34281"/>
    <lineage>
        <taxon>Eukaryota</taxon>
        <taxon>Viridiplantae</taxon>
        <taxon>Streptophyta</taxon>
        <taxon>Embryophyta</taxon>
        <taxon>Tracheophyta</taxon>
        <taxon>Spermatophyta</taxon>
        <taxon>Magnoliopsida</taxon>
        <taxon>eudicotyledons</taxon>
        <taxon>Gunneridae</taxon>
        <taxon>Pentapetalae</taxon>
        <taxon>rosids</taxon>
        <taxon>malvids</taxon>
        <taxon>Malvales</taxon>
        <taxon>Malvaceae</taxon>
        <taxon>Malvoideae</taxon>
        <taxon>Gossypium</taxon>
    </lineage>
</organism>
<dbReference type="Proteomes" id="UP000593568">
    <property type="component" value="Unassembled WGS sequence"/>
</dbReference>
<name>A0A7J9E191_9ROSI</name>
<reference evidence="1 2" key="1">
    <citation type="journal article" date="2019" name="Genome Biol. Evol.">
        <title>Insights into the evolution of the New World diploid cottons (Gossypium, subgenus Houzingenia) based on genome sequencing.</title>
        <authorList>
            <person name="Grover C.E."/>
            <person name="Arick M.A. 2nd"/>
            <person name="Thrash A."/>
            <person name="Conover J.L."/>
            <person name="Sanders W.S."/>
            <person name="Peterson D.G."/>
            <person name="Frelichowski J.E."/>
            <person name="Scheffler J.A."/>
            <person name="Scheffler B.E."/>
            <person name="Wendel J.F."/>
        </authorList>
    </citation>
    <scope>NUCLEOTIDE SEQUENCE [LARGE SCALE GENOMIC DNA]</scope>
    <source>
        <strain evidence="1">8</strain>
        <tissue evidence="1">Leaf</tissue>
    </source>
</reference>
<comment type="caution">
    <text evidence="1">The sequence shown here is derived from an EMBL/GenBank/DDBJ whole genome shotgun (WGS) entry which is preliminary data.</text>
</comment>
<evidence type="ECO:0000313" key="1">
    <source>
        <dbReference type="EMBL" id="MBA0766783.1"/>
    </source>
</evidence>
<proteinExistence type="predicted"/>
<sequence length="233" mass="27194">AEDRILQCHIRNLPSPLSLLIEPYLREADFWHVALVGRGCKLDSKLVNALVNRLRGRDPRLTHSIFHAGSSPGLFSLVIGEAYVVNFWVQFRRRFMEVGSKWLGYKELSRCWMRIRLKSKENDTLGRTSFRLSGRSERTQLRVCHVGYIVAKDVSVDLSHVGLSTELQDIRLLLDQRSEAEFEWTLYEDLAIPEVIHEKFFVNSNIWHVKVSLVVYATVEIHETDRVLRQFRF</sequence>
<evidence type="ECO:0000313" key="2">
    <source>
        <dbReference type="Proteomes" id="UP000593568"/>
    </source>
</evidence>